<keyword evidence="2" id="KW-1185">Reference proteome</keyword>
<name>A0ABR2HTJ5_9EUKA</name>
<proteinExistence type="predicted"/>
<reference evidence="1 2" key="1">
    <citation type="submission" date="2024-04" db="EMBL/GenBank/DDBJ databases">
        <title>Tritrichomonas musculus Genome.</title>
        <authorList>
            <person name="Alves-Ferreira E."/>
            <person name="Grigg M."/>
            <person name="Lorenzi H."/>
            <person name="Galac M."/>
        </authorList>
    </citation>
    <scope>NUCLEOTIDE SEQUENCE [LARGE SCALE GENOMIC DNA]</scope>
    <source>
        <strain evidence="1 2">EAF2021</strain>
    </source>
</reference>
<protein>
    <submittedName>
        <fullName evidence="1">Uncharacterized protein</fullName>
    </submittedName>
</protein>
<sequence length="171" mass="20310">MRSSLQIGNYGFRSRRFTSRSSLQQPNPTFFGLDQNREKQLKQFFSQPIDSRAPFEDVPDVKYVHKIPNHVNEPSPEIQNEWDLRMQRIRKRKEEDGSFTVMYPSLPRREEIKEIISLNPLNIFQVEDVQNINNIKVYGPMNKISAMELPEHRYISNVFRQGKCNLKKRKV</sequence>
<evidence type="ECO:0000313" key="2">
    <source>
        <dbReference type="Proteomes" id="UP001470230"/>
    </source>
</evidence>
<evidence type="ECO:0000313" key="1">
    <source>
        <dbReference type="EMBL" id="KAK8852438.1"/>
    </source>
</evidence>
<comment type="caution">
    <text evidence="1">The sequence shown here is derived from an EMBL/GenBank/DDBJ whole genome shotgun (WGS) entry which is preliminary data.</text>
</comment>
<accession>A0ABR2HTJ5</accession>
<dbReference type="EMBL" id="JAPFFF010000023">
    <property type="protein sequence ID" value="KAK8852438.1"/>
    <property type="molecule type" value="Genomic_DNA"/>
</dbReference>
<dbReference type="Proteomes" id="UP001470230">
    <property type="component" value="Unassembled WGS sequence"/>
</dbReference>
<organism evidence="1 2">
    <name type="scientific">Tritrichomonas musculus</name>
    <dbReference type="NCBI Taxonomy" id="1915356"/>
    <lineage>
        <taxon>Eukaryota</taxon>
        <taxon>Metamonada</taxon>
        <taxon>Parabasalia</taxon>
        <taxon>Tritrichomonadida</taxon>
        <taxon>Tritrichomonadidae</taxon>
        <taxon>Tritrichomonas</taxon>
    </lineage>
</organism>
<gene>
    <name evidence="1" type="ORF">M9Y10_017414</name>
</gene>